<dbReference type="GO" id="GO:0031012">
    <property type="term" value="C:extracellular matrix"/>
    <property type="evidence" value="ECO:0007669"/>
    <property type="project" value="TreeGrafter"/>
</dbReference>
<reference evidence="3 4" key="1">
    <citation type="journal article" date="2010" name="Science">
        <title>Genomic comparison of the ants Camponotus floridanus and Harpegnathos saltator.</title>
        <authorList>
            <person name="Bonasio R."/>
            <person name="Zhang G."/>
            <person name="Ye C."/>
            <person name="Mutti N.S."/>
            <person name="Fang X."/>
            <person name="Qin N."/>
            <person name="Donahue G."/>
            <person name="Yang P."/>
            <person name="Li Q."/>
            <person name="Li C."/>
            <person name="Zhang P."/>
            <person name="Huang Z."/>
            <person name="Berger S.L."/>
            <person name="Reinberg D."/>
            <person name="Wang J."/>
            <person name="Liebig J."/>
        </authorList>
    </citation>
    <scope>NUCLEOTIDE SEQUENCE [LARGE SCALE GENOMIC DNA]</scope>
    <source>
        <strain evidence="3 4">R22 G/1</strain>
    </source>
</reference>
<proteinExistence type="predicted"/>
<feature type="compositionally biased region" description="Basic and acidic residues" evidence="1">
    <location>
        <begin position="1571"/>
        <end position="1581"/>
    </location>
</feature>
<dbReference type="EMBL" id="GL446527">
    <property type="protein sequence ID" value="EFN87650.1"/>
    <property type="molecule type" value="Genomic_DNA"/>
</dbReference>
<feature type="region of interest" description="Disordered" evidence="1">
    <location>
        <begin position="1491"/>
        <end position="1511"/>
    </location>
</feature>
<evidence type="ECO:0000256" key="2">
    <source>
        <dbReference type="SAM" id="SignalP"/>
    </source>
</evidence>
<feature type="region of interest" description="Disordered" evidence="1">
    <location>
        <begin position="1802"/>
        <end position="1890"/>
    </location>
</feature>
<feature type="region of interest" description="Disordered" evidence="1">
    <location>
        <begin position="896"/>
        <end position="934"/>
    </location>
</feature>
<feature type="compositionally biased region" description="Basic residues" evidence="1">
    <location>
        <begin position="476"/>
        <end position="485"/>
    </location>
</feature>
<feature type="compositionally biased region" description="Low complexity" evidence="1">
    <location>
        <begin position="1281"/>
        <end position="1293"/>
    </location>
</feature>
<feature type="compositionally biased region" description="Basic and acidic residues" evidence="1">
    <location>
        <begin position="1428"/>
        <end position="1440"/>
    </location>
</feature>
<evidence type="ECO:0000313" key="4">
    <source>
        <dbReference type="Proteomes" id="UP000008237"/>
    </source>
</evidence>
<dbReference type="PhylomeDB" id="E2B9G7"/>
<feature type="compositionally biased region" description="Acidic residues" evidence="1">
    <location>
        <begin position="915"/>
        <end position="924"/>
    </location>
</feature>
<feature type="region of interest" description="Disordered" evidence="1">
    <location>
        <begin position="2050"/>
        <end position="2085"/>
    </location>
</feature>
<dbReference type="OMA" id="NESCLIL"/>
<dbReference type="KEGG" id="hst:105192559"/>
<feature type="signal peptide" evidence="2">
    <location>
        <begin position="1"/>
        <end position="24"/>
    </location>
</feature>
<feature type="compositionally biased region" description="Basic and acidic residues" evidence="1">
    <location>
        <begin position="2074"/>
        <end position="2085"/>
    </location>
</feature>
<organism evidence="4">
    <name type="scientific">Harpegnathos saltator</name>
    <name type="common">Jerdon's jumping ant</name>
    <dbReference type="NCBI Taxonomy" id="610380"/>
    <lineage>
        <taxon>Eukaryota</taxon>
        <taxon>Metazoa</taxon>
        <taxon>Ecdysozoa</taxon>
        <taxon>Arthropoda</taxon>
        <taxon>Hexapoda</taxon>
        <taxon>Insecta</taxon>
        <taxon>Pterygota</taxon>
        <taxon>Neoptera</taxon>
        <taxon>Endopterygota</taxon>
        <taxon>Hymenoptera</taxon>
        <taxon>Apocrita</taxon>
        <taxon>Aculeata</taxon>
        <taxon>Formicoidea</taxon>
        <taxon>Formicidae</taxon>
        <taxon>Ponerinae</taxon>
        <taxon>Ponerini</taxon>
        <taxon>Harpegnathos</taxon>
    </lineage>
</organism>
<feature type="compositionally biased region" description="Basic residues" evidence="1">
    <location>
        <begin position="511"/>
        <end position="524"/>
    </location>
</feature>
<feature type="chain" id="PRO_5005672960" evidence="2">
    <location>
        <begin position="25"/>
        <end position="2282"/>
    </location>
</feature>
<feature type="region of interest" description="Disordered" evidence="1">
    <location>
        <begin position="724"/>
        <end position="743"/>
    </location>
</feature>
<gene>
    <name evidence="3" type="ORF">EAI_09487</name>
</gene>
<dbReference type="Proteomes" id="UP000008237">
    <property type="component" value="Unassembled WGS sequence"/>
</dbReference>
<protein>
    <submittedName>
        <fullName evidence="3">Heparanase</fullName>
    </submittedName>
</protein>
<feature type="compositionally biased region" description="Basic and acidic residues" evidence="1">
    <location>
        <begin position="1802"/>
        <end position="1831"/>
    </location>
</feature>
<feature type="region of interest" description="Disordered" evidence="1">
    <location>
        <begin position="465"/>
        <end position="527"/>
    </location>
</feature>
<feature type="compositionally biased region" description="Polar residues" evidence="1">
    <location>
        <begin position="1349"/>
        <end position="1360"/>
    </location>
</feature>
<feature type="compositionally biased region" description="Basic and acidic residues" evidence="1">
    <location>
        <begin position="2050"/>
        <end position="2061"/>
    </location>
</feature>
<keyword evidence="4" id="KW-1185">Reference proteome</keyword>
<dbReference type="PANTHER" id="PTHR46145">
    <property type="entry name" value="HEPARANASE"/>
    <property type="match status" value="1"/>
</dbReference>
<dbReference type="GO" id="GO:0005615">
    <property type="term" value="C:extracellular space"/>
    <property type="evidence" value="ECO:0007669"/>
    <property type="project" value="TreeGrafter"/>
</dbReference>
<dbReference type="SUPFAM" id="SSF51445">
    <property type="entry name" value="(Trans)glycosidases"/>
    <property type="match status" value="1"/>
</dbReference>
<evidence type="ECO:0000313" key="3">
    <source>
        <dbReference type="EMBL" id="EFN87650.1"/>
    </source>
</evidence>
<sequence length="2282" mass="262418">MKHHRQQCIHLLLQVILLTANCLAENLTLHINFKRPIFVTSGAFLSLTLDPATLLNTTGVLIENFDKYTNMVRGLVPAYVRLGGPGSNSYIYDRVNVHPNDVLFETHSTLIHRWAEDAGLDVIACISPHYIASKSATHSWESTSLAQLLSFNDRMGHNASWQLGYECQTRCDLSADDLGRYVAKLRETLKSYPRYSDSLITGPDIVAYRTAQQREYLRDYLSSAADTLSAITWHPDFAEVTVHGDGISVHPDNIAAEKDELYKVIGHVAANKPLWIAESKPEECKHKYVGALTWTRRLGNVAKLGVQVVMRQFLQFSSVTPDYWVSLLHKTLVGREVLKMEVQSDNESYVHFYSQCTKPSALYERGALTIFGVNLTPREVTASLKGFKIRTFHEYILSPGPAAGNKMFAEKVLLNGNPLDLTDDMKLPDLNPEIVTDPDGLKLQLASGNIGFWVIPNAKVKACTHEEESTTEGMKTKKLSKRHVARRVDGEEEEEEEEEEEDTSPSNSANRKLHAKQERTKRRNDRTTLHILKTKLYRRLKRLLQKNMLQKENGETSNLQKPFTRILEEELINPLKDVQNQQNMDDEHLEGTEKSDEKAEINDSQIAPLKKYKRILLKRKPRAEAEYSLEPEAQDIDKAMMLISRIKSLFQLEKDATSNDVKYETINEEDTTIGTSGEFNEKFGEPAKTLRLNAIEGYVNILHDLLELDKLTTESVEECQISVHEDSTNKGRHGRDLSKRSEDLKKDLLARHSRMGDLKDQIKRKMRRRNDDRKETSLVAPDLTNFDHRRSTYHDLFRQYPSRRFVRSNGHPQHEKATRDVDRMSTEIAPRKNTILRKRPRIDDTKDHVSERKSKRKDVSKREGLLSPLNPRITDSGENGFNSFLRRDAIRGFPEGDVFVTTGDSAEQSGQDYDYVQDDEDDEDSKDRQEKQNSTVEYAKDVFWNRLKIDDDQSDYTPNEFFENVHLPSAKIREGAKDYDDLCEAEFALDKRENNKDNDYNSSTAARITVQPLNEKETVDSQETKTIEKRSFQQLINYHDNPEKGEYNPDTNYEAPGSHLELSAPLRRLTETPTIKYDFTNYPTSDARSEIAKQKLQPELEFSSFFYQPALVSLTRYDYGNSQASSVRPDVDHMENPINDVVLYSRRSKRNDWKKSQGLFAEEMIKEDAANARDCRCRVIRALKSPKKLSNRRIKRDETHVTEFTTQSETANEDANAKPNPLRLARTVPSPTTKNEFDRIMTGEVLPITSVTEADPDYDKREIMTIDSNKSHEAMRTMDVASTPTTSASGTSGEHSARQVMDEQLFFRAQSSTAPSEVEKATYDSAEAALQVSSQNTESRQELVASGTEEAQQASTSLCEETQDLQKKIQQESIDAATEGGKAKRRRSDDSEVNSKSDEETPKQKVRKTPDYSRSSSRSNKLKRKKGPKETRQNENDLVRLSKKCAVRANERSNRRRITQSTVPLLLNSEFKNLARYEEFLTRLNERREKLRERQEKHRQNPAKISDEQTRNLSKREAWEKFCENDDFCQLIQEKLFLISNDDSHVDSHDDDYDDDVNDDDVNNDDDDGKEDGHLPMKFTPERYDALQDQTYSRANMKHEHYPEYKLHYYFLRHPKVVEIEQEPTTRPTSSGRKIFAIDPSTYRGGEPVLELHDEYLDSPPKHSSRIEFQTQTPNWTLKDFYQTSSRPMKVYGDQQMSNDHDNYHGRECAKKSQSRDAFERGNAVVLYILDKHRQYDLRKELAELSRIYLNTLDRRDVDQIVRDQTASDSNNGDSKSTLTTARKVGLARKIDEKSAGTNRYIRREKLDNRSDKTVEKEANKSNEMNDKVEDSANTGASNVEVRSVEEEIVDNGDSKESGLLDTSDTTLRSRRNAEEETSDKFRQPTRASTADVTIGDDRYICMKERDSEEVSSEQSIPLYQLTRLPSDAVLFRKPKNYVTSSSGNFGRQGEEQSSKYVVLMPDKIENTYPYEMLQAKNPERSLRVSNWLDSYLPRITDAMIRYLNDVSSGELDYEDSSEEISDEEVSYSLDYSNESNENRQNVFRNIADEVERESGEDDQHRRAKSKESHRRSTMKDQMRSEQRRVFKSFPKENEKMKRQRRQAEINKINFLSPWSETNKSILTDDTAKDENDKDYLQRSSINEEVIVKVDYPHSQKNRKNHDDLPENIAKSEKNDITFAENRGNDESLENSITQSDKKLVSFVEKTIPKLQGVILDGVENAKDLTESVEKLVSNFKESFNETLMEDEETSSINKTSESIDNAFHFAIMNIKKFFTLFTGIS</sequence>
<evidence type="ECO:0000256" key="1">
    <source>
        <dbReference type="SAM" id="MobiDB-lite"/>
    </source>
</evidence>
<dbReference type="Gene3D" id="3.20.20.80">
    <property type="entry name" value="Glycosidases"/>
    <property type="match status" value="1"/>
</dbReference>
<keyword evidence="2" id="KW-0732">Signal</keyword>
<dbReference type="PANTHER" id="PTHR46145:SF4">
    <property type="entry name" value="HEPARANASE"/>
    <property type="match status" value="1"/>
</dbReference>
<dbReference type="STRING" id="610380.E2B9G7"/>
<feature type="compositionally biased region" description="Basic residues" evidence="1">
    <location>
        <begin position="2062"/>
        <end position="2073"/>
    </location>
</feature>
<dbReference type="InterPro" id="IPR017853">
    <property type="entry name" value="GH"/>
</dbReference>
<accession>E2B9G7</accession>
<dbReference type="OrthoDB" id="726732at2759"/>
<feature type="compositionally biased region" description="Basic and acidic residues" evidence="1">
    <location>
        <begin position="841"/>
        <end position="852"/>
    </location>
</feature>
<feature type="region of interest" description="Disordered" evidence="1">
    <location>
        <begin position="1204"/>
        <end position="1235"/>
    </location>
</feature>
<name>E2B9G7_HARSA</name>
<feature type="region of interest" description="Disordered" evidence="1">
    <location>
        <begin position="1544"/>
        <end position="1581"/>
    </location>
</feature>
<feature type="region of interest" description="Disordered" evidence="1">
    <location>
        <begin position="1332"/>
        <end position="1444"/>
    </location>
</feature>
<dbReference type="InParanoid" id="E2B9G7"/>
<feature type="region of interest" description="Disordered" evidence="1">
    <location>
        <begin position="1274"/>
        <end position="1297"/>
    </location>
</feature>
<feature type="region of interest" description="Disordered" evidence="1">
    <location>
        <begin position="832"/>
        <end position="878"/>
    </location>
</feature>
<feature type="compositionally biased region" description="Basic and acidic residues" evidence="1">
    <location>
        <begin position="1872"/>
        <end position="1883"/>
    </location>
</feature>
<feature type="compositionally biased region" description="Acidic residues" evidence="1">
    <location>
        <begin position="490"/>
        <end position="503"/>
    </location>
</feature>
<feature type="compositionally biased region" description="Basic and acidic residues" evidence="1">
    <location>
        <begin position="1387"/>
        <end position="1411"/>
    </location>
</feature>
<feature type="compositionally biased region" description="Acidic residues" evidence="1">
    <location>
        <begin position="1549"/>
        <end position="1570"/>
    </location>
</feature>